<dbReference type="EMBL" id="GBRH01185421">
    <property type="protein sequence ID" value="JAE12475.1"/>
    <property type="molecule type" value="Transcribed_RNA"/>
</dbReference>
<dbReference type="AlphaFoldDB" id="A0A0A9FHE5"/>
<sequence>MVLSLDKAVSVYAVTSQKQLCLLIKDHRLCSYSQSIINYD</sequence>
<protein>
    <submittedName>
        <fullName evidence="1">Uncharacterized protein</fullName>
    </submittedName>
</protein>
<evidence type="ECO:0000313" key="1">
    <source>
        <dbReference type="EMBL" id="JAE12475.1"/>
    </source>
</evidence>
<proteinExistence type="predicted"/>
<name>A0A0A9FHE5_ARUDO</name>
<reference evidence="1" key="2">
    <citation type="journal article" date="2015" name="Data Brief">
        <title>Shoot transcriptome of the giant reed, Arundo donax.</title>
        <authorList>
            <person name="Barrero R.A."/>
            <person name="Guerrero F.D."/>
            <person name="Moolhuijzen P."/>
            <person name="Goolsby J.A."/>
            <person name="Tidwell J."/>
            <person name="Bellgard S.E."/>
            <person name="Bellgard M.I."/>
        </authorList>
    </citation>
    <scope>NUCLEOTIDE SEQUENCE</scope>
    <source>
        <tissue evidence="1">Shoot tissue taken approximately 20 cm above the soil surface</tissue>
    </source>
</reference>
<reference evidence="1" key="1">
    <citation type="submission" date="2014-09" db="EMBL/GenBank/DDBJ databases">
        <authorList>
            <person name="Magalhaes I.L.F."/>
            <person name="Oliveira U."/>
            <person name="Santos F.R."/>
            <person name="Vidigal T.H.D.A."/>
            <person name="Brescovit A.D."/>
            <person name="Santos A.J."/>
        </authorList>
    </citation>
    <scope>NUCLEOTIDE SEQUENCE</scope>
    <source>
        <tissue evidence="1">Shoot tissue taken approximately 20 cm above the soil surface</tissue>
    </source>
</reference>
<accession>A0A0A9FHE5</accession>
<organism evidence="1">
    <name type="scientific">Arundo donax</name>
    <name type="common">Giant reed</name>
    <name type="synonym">Donax arundinaceus</name>
    <dbReference type="NCBI Taxonomy" id="35708"/>
    <lineage>
        <taxon>Eukaryota</taxon>
        <taxon>Viridiplantae</taxon>
        <taxon>Streptophyta</taxon>
        <taxon>Embryophyta</taxon>
        <taxon>Tracheophyta</taxon>
        <taxon>Spermatophyta</taxon>
        <taxon>Magnoliopsida</taxon>
        <taxon>Liliopsida</taxon>
        <taxon>Poales</taxon>
        <taxon>Poaceae</taxon>
        <taxon>PACMAD clade</taxon>
        <taxon>Arundinoideae</taxon>
        <taxon>Arundineae</taxon>
        <taxon>Arundo</taxon>
    </lineage>
</organism>